<reference evidence="1" key="2">
    <citation type="submission" date="2021-10" db="EMBL/GenBank/DDBJ databases">
        <title>Phylogenomics reveals ancestral predisposition of the termite-cultivated fungus Termitomyces towards a domesticated lifestyle.</title>
        <authorList>
            <person name="Auxier B."/>
            <person name="Grum-Grzhimaylo A."/>
            <person name="Cardenas M.E."/>
            <person name="Lodge J.D."/>
            <person name="Laessoe T."/>
            <person name="Pedersen O."/>
            <person name="Smith M.E."/>
            <person name="Kuyper T.W."/>
            <person name="Franco-Molano E.A."/>
            <person name="Baroni T.J."/>
            <person name="Aanen D.K."/>
        </authorList>
    </citation>
    <scope>NUCLEOTIDE SEQUENCE</scope>
    <source>
        <strain evidence="1">D49</strain>
    </source>
</reference>
<reference evidence="1" key="1">
    <citation type="submission" date="2021-02" db="EMBL/GenBank/DDBJ databases">
        <authorList>
            <person name="Nieuwenhuis M."/>
            <person name="Van De Peppel L.J.J."/>
        </authorList>
    </citation>
    <scope>NUCLEOTIDE SEQUENCE</scope>
    <source>
        <strain evidence="1">D49</strain>
    </source>
</reference>
<protein>
    <submittedName>
        <fullName evidence="1">Uncharacterized protein</fullName>
    </submittedName>
</protein>
<comment type="caution">
    <text evidence="1">The sequence shown here is derived from an EMBL/GenBank/DDBJ whole genome shotgun (WGS) entry which is preliminary data.</text>
</comment>
<sequence>MSATTAHSFNKILNQTKVASKSRSSGEVDDGTKKLRRMILVEGIPSSVDPTLRPRIWKILLRVSELPVDTFLEYVARGPCEVREKIRNDTFRSVHVAPCV</sequence>
<gene>
    <name evidence="1" type="ORF">H0H81_004886</name>
</gene>
<dbReference type="EMBL" id="JABCKI010000124">
    <property type="protein sequence ID" value="KAG5652478.1"/>
    <property type="molecule type" value="Genomic_DNA"/>
</dbReference>
<dbReference type="OrthoDB" id="10263206at2759"/>
<dbReference type="Proteomes" id="UP000717328">
    <property type="component" value="Unassembled WGS sequence"/>
</dbReference>
<dbReference type="AlphaFoldDB" id="A0A9P7GLW2"/>
<accession>A0A9P7GLW2</accession>
<proteinExistence type="predicted"/>
<keyword evidence="2" id="KW-1185">Reference proteome</keyword>
<evidence type="ECO:0000313" key="2">
    <source>
        <dbReference type="Proteomes" id="UP000717328"/>
    </source>
</evidence>
<organism evidence="1 2">
    <name type="scientific">Sphagnurus paluster</name>
    <dbReference type="NCBI Taxonomy" id="117069"/>
    <lineage>
        <taxon>Eukaryota</taxon>
        <taxon>Fungi</taxon>
        <taxon>Dikarya</taxon>
        <taxon>Basidiomycota</taxon>
        <taxon>Agaricomycotina</taxon>
        <taxon>Agaricomycetes</taxon>
        <taxon>Agaricomycetidae</taxon>
        <taxon>Agaricales</taxon>
        <taxon>Tricholomatineae</taxon>
        <taxon>Lyophyllaceae</taxon>
        <taxon>Sphagnurus</taxon>
    </lineage>
</organism>
<name>A0A9P7GLW2_9AGAR</name>
<evidence type="ECO:0000313" key="1">
    <source>
        <dbReference type="EMBL" id="KAG5652478.1"/>
    </source>
</evidence>